<reference evidence="18" key="1">
    <citation type="journal article" date="2021" name="PeerJ">
        <title>Extensive microbial diversity within the chicken gut microbiome revealed by metagenomics and culture.</title>
        <authorList>
            <person name="Gilroy R."/>
            <person name="Ravi A."/>
            <person name="Getino M."/>
            <person name="Pursley I."/>
            <person name="Horton D.L."/>
            <person name="Alikhan N.F."/>
            <person name="Baker D."/>
            <person name="Gharbi K."/>
            <person name="Hall N."/>
            <person name="Watson M."/>
            <person name="Adriaenssens E.M."/>
            <person name="Foster-Nyarko E."/>
            <person name="Jarju S."/>
            <person name="Secka A."/>
            <person name="Antonio M."/>
            <person name="Oren A."/>
            <person name="Chaudhuri R.R."/>
            <person name="La Ragione R."/>
            <person name="Hildebrand F."/>
            <person name="Pallen M.J."/>
        </authorList>
    </citation>
    <scope>NUCLEOTIDE SEQUENCE</scope>
    <source>
        <strain evidence="18">ChiGjej4B4-7305</strain>
    </source>
</reference>
<dbReference type="InterPro" id="IPR005786">
    <property type="entry name" value="B_amino_transII"/>
</dbReference>
<dbReference type="InterPro" id="IPR033939">
    <property type="entry name" value="BCAT_family"/>
</dbReference>
<comment type="catalytic activity">
    <reaction evidence="13 17">
        <text>L-leucine + 2-oxoglutarate = 4-methyl-2-oxopentanoate + L-glutamate</text>
        <dbReference type="Rhea" id="RHEA:18321"/>
        <dbReference type="ChEBI" id="CHEBI:16810"/>
        <dbReference type="ChEBI" id="CHEBI:17865"/>
        <dbReference type="ChEBI" id="CHEBI:29985"/>
        <dbReference type="ChEBI" id="CHEBI:57427"/>
        <dbReference type="EC" id="2.6.1.42"/>
    </reaction>
</comment>
<dbReference type="EC" id="2.6.1.42" evidence="17"/>
<evidence type="ECO:0000256" key="12">
    <source>
        <dbReference type="ARBA" id="ARBA00048798"/>
    </source>
</evidence>
<accession>A0A9D2J4Y1</accession>
<evidence type="ECO:0000256" key="14">
    <source>
        <dbReference type="PIRSR" id="PIRSR006468-1"/>
    </source>
</evidence>
<dbReference type="PANTHER" id="PTHR11825:SF44">
    <property type="entry name" value="BRANCHED-CHAIN-AMINO-ACID AMINOTRANSFERASE"/>
    <property type="match status" value="1"/>
</dbReference>
<evidence type="ECO:0000256" key="6">
    <source>
        <dbReference type="ARBA" id="ARBA00022576"/>
    </source>
</evidence>
<comment type="pathway">
    <text evidence="2">Amino-acid biosynthesis; L-isoleucine biosynthesis; L-isoleucine from 2-oxobutanoate: step 4/4.</text>
</comment>
<proteinExistence type="inferred from homology"/>
<evidence type="ECO:0000256" key="8">
    <source>
        <dbReference type="ARBA" id="ARBA00022679"/>
    </source>
</evidence>
<keyword evidence="7 17" id="KW-0028">Amino-acid biosynthesis</keyword>
<evidence type="ECO:0000256" key="17">
    <source>
        <dbReference type="RuleBase" id="RU004517"/>
    </source>
</evidence>
<dbReference type="GO" id="GO:0009082">
    <property type="term" value="P:branched-chain amino acid biosynthetic process"/>
    <property type="evidence" value="ECO:0007669"/>
    <property type="project" value="UniProtKB-KW"/>
</dbReference>
<protein>
    <recommendedName>
        <fullName evidence="17">Branched-chain-amino-acid aminotransferase</fullName>
        <ecNumber evidence="17">2.6.1.42</ecNumber>
    </recommendedName>
</protein>
<comment type="catalytic activity">
    <reaction evidence="12 17">
        <text>L-isoleucine + 2-oxoglutarate = (S)-3-methyl-2-oxopentanoate + L-glutamate</text>
        <dbReference type="Rhea" id="RHEA:24801"/>
        <dbReference type="ChEBI" id="CHEBI:16810"/>
        <dbReference type="ChEBI" id="CHEBI:29985"/>
        <dbReference type="ChEBI" id="CHEBI:35146"/>
        <dbReference type="ChEBI" id="CHEBI:58045"/>
        <dbReference type="EC" id="2.6.1.42"/>
    </reaction>
</comment>
<evidence type="ECO:0000256" key="13">
    <source>
        <dbReference type="ARBA" id="ARBA00049229"/>
    </source>
</evidence>
<dbReference type="EMBL" id="DXBY01000234">
    <property type="protein sequence ID" value="HIZ36801.1"/>
    <property type="molecule type" value="Genomic_DNA"/>
</dbReference>
<evidence type="ECO:0000256" key="7">
    <source>
        <dbReference type="ARBA" id="ARBA00022605"/>
    </source>
</evidence>
<feature type="modified residue" description="N6-(pyridoxal phosphate)lysine" evidence="14">
    <location>
        <position position="201"/>
    </location>
</feature>
<keyword evidence="9 16" id="KW-0663">Pyridoxal phosphate</keyword>
<dbReference type="NCBIfam" id="NF009897">
    <property type="entry name" value="PRK13357.1"/>
    <property type="match status" value="1"/>
</dbReference>
<evidence type="ECO:0000313" key="19">
    <source>
        <dbReference type="Proteomes" id="UP000824037"/>
    </source>
</evidence>
<evidence type="ECO:0000256" key="3">
    <source>
        <dbReference type="ARBA" id="ARBA00004931"/>
    </source>
</evidence>
<dbReference type="Pfam" id="PF01063">
    <property type="entry name" value="Aminotran_4"/>
    <property type="match status" value="1"/>
</dbReference>
<dbReference type="CDD" id="cd01557">
    <property type="entry name" value="BCAT_beta_family"/>
    <property type="match status" value="1"/>
</dbReference>
<evidence type="ECO:0000256" key="1">
    <source>
        <dbReference type="ARBA" id="ARBA00001933"/>
    </source>
</evidence>
<comment type="caution">
    <text evidence="18">The sequence shown here is derived from an EMBL/GenBank/DDBJ whole genome shotgun (WGS) entry which is preliminary data.</text>
</comment>
<evidence type="ECO:0000256" key="9">
    <source>
        <dbReference type="ARBA" id="ARBA00022898"/>
    </source>
</evidence>
<evidence type="ECO:0000256" key="11">
    <source>
        <dbReference type="ARBA" id="ARBA00048212"/>
    </source>
</evidence>
<reference evidence="18" key="2">
    <citation type="submission" date="2021-04" db="EMBL/GenBank/DDBJ databases">
        <authorList>
            <person name="Gilroy R."/>
        </authorList>
    </citation>
    <scope>NUCLEOTIDE SEQUENCE</scope>
    <source>
        <strain evidence="18">ChiGjej4B4-7305</strain>
    </source>
</reference>
<dbReference type="Gene3D" id="3.30.470.10">
    <property type="match status" value="1"/>
</dbReference>
<evidence type="ECO:0000313" key="18">
    <source>
        <dbReference type="EMBL" id="HIZ36801.1"/>
    </source>
</evidence>
<dbReference type="Gene3D" id="3.20.10.10">
    <property type="entry name" value="D-amino Acid Aminotransferase, subunit A, domain 2"/>
    <property type="match status" value="1"/>
</dbReference>
<comment type="catalytic activity">
    <reaction evidence="11 17">
        <text>L-valine + 2-oxoglutarate = 3-methyl-2-oxobutanoate + L-glutamate</text>
        <dbReference type="Rhea" id="RHEA:24813"/>
        <dbReference type="ChEBI" id="CHEBI:11851"/>
        <dbReference type="ChEBI" id="CHEBI:16810"/>
        <dbReference type="ChEBI" id="CHEBI:29985"/>
        <dbReference type="ChEBI" id="CHEBI:57762"/>
        <dbReference type="EC" id="2.6.1.42"/>
    </reaction>
</comment>
<dbReference type="PIRSF" id="PIRSF006468">
    <property type="entry name" value="BCAT1"/>
    <property type="match status" value="1"/>
</dbReference>
<comment type="cofactor">
    <cofactor evidence="1 16">
        <name>pyridoxal 5'-phosphate</name>
        <dbReference type="ChEBI" id="CHEBI:597326"/>
    </cofactor>
</comment>
<evidence type="ECO:0000256" key="4">
    <source>
        <dbReference type="ARBA" id="ARBA00005072"/>
    </source>
</evidence>
<dbReference type="InterPro" id="IPR043132">
    <property type="entry name" value="BCAT-like_C"/>
</dbReference>
<dbReference type="InterPro" id="IPR036038">
    <property type="entry name" value="Aminotransferase-like"/>
</dbReference>
<comment type="similarity">
    <text evidence="5 15">Belongs to the class-IV pyridoxal-phosphate-dependent aminotransferase family.</text>
</comment>
<evidence type="ECO:0000256" key="2">
    <source>
        <dbReference type="ARBA" id="ARBA00004824"/>
    </source>
</evidence>
<name>A0A9D2J4Y1_9MICO</name>
<keyword evidence="6 17" id="KW-0032">Aminotransferase</keyword>
<organism evidence="18 19">
    <name type="scientific">Candidatus Ruania gallistercoris</name>
    <dbReference type="NCBI Taxonomy" id="2838746"/>
    <lineage>
        <taxon>Bacteria</taxon>
        <taxon>Bacillati</taxon>
        <taxon>Actinomycetota</taxon>
        <taxon>Actinomycetes</taxon>
        <taxon>Micrococcales</taxon>
        <taxon>Ruaniaceae</taxon>
        <taxon>Ruania</taxon>
    </lineage>
</organism>
<evidence type="ECO:0000256" key="10">
    <source>
        <dbReference type="ARBA" id="ARBA00023304"/>
    </source>
</evidence>
<keyword evidence="10 17" id="KW-0100">Branched-chain amino acid biosynthesis</keyword>
<dbReference type="GO" id="GO:0008652">
    <property type="term" value="P:amino acid biosynthetic process"/>
    <property type="evidence" value="ECO:0007669"/>
    <property type="project" value="UniProtKB-KW"/>
</dbReference>
<dbReference type="PROSITE" id="PS00770">
    <property type="entry name" value="AA_TRANSFER_CLASS_4"/>
    <property type="match status" value="1"/>
</dbReference>
<dbReference type="PANTHER" id="PTHR11825">
    <property type="entry name" value="SUBGROUP IIII AMINOTRANSFERASE"/>
    <property type="match status" value="1"/>
</dbReference>
<gene>
    <name evidence="18" type="ORF">H9815_13585</name>
</gene>
<dbReference type="InterPro" id="IPR043131">
    <property type="entry name" value="BCAT-like_N"/>
</dbReference>
<dbReference type="InterPro" id="IPR018300">
    <property type="entry name" value="Aminotrans_IV_CS"/>
</dbReference>
<dbReference type="AlphaFoldDB" id="A0A9D2J4Y1"/>
<evidence type="ECO:0000256" key="15">
    <source>
        <dbReference type="RuleBase" id="RU004106"/>
    </source>
</evidence>
<dbReference type="InterPro" id="IPR001544">
    <property type="entry name" value="Aminotrans_IV"/>
</dbReference>
<dbReference type="Proteomes" id="UP000824037">
    <property type="component" value="Unassembled WGS sequence"/>
</dbReference>
<dbReference type="SUPFAM" id="SSF56752">
    <property type="entry name" value="D-aminoacid aminotransferase-like PLP-dependent enzymes"/>
    <property type="match status" value="1"/>
</dbReference>
<comment type="pathway">
    <text evidence="3">Amino-acid biosynthesis; L-valine biosynthesis; L-valine from pyruvate: step 4/4.</text>
</comment>
<evidence type="ECO:0000256" key="16">
    <source>
        <dbReference type="RuleBase" id="RU004516"/>
    </source>
</evidence>
<dbReference type="GO" id="GO:0004084">
    <property type="term" value="F:branched-chain-amino-acid transaminase activity"/>
    <property type="evidence" value="ECO:0007669"/>
    <property type="project" value="UniProtKB-EC"/>
</dbReference>
<keyword evidence="8 17" id="KW-0808">Transferase</keyword>
<evidence type="ECO:0000256" key="5">
    <source>
        <dbReference type="ARBA" id="ARBA00009320"/>
    </source>
</evidence>
<dbReference type="NCBIfam" id="TIGR01123">
    <property type="entry name" value="ilvE_II"/>
    <property type="match status" value="1"/>
</dbReference>
<sequence length="362" mass="39143">MATTAFQIRPSAHPRSLAERQQALTDLAFGTVFTDHMARATWTAEEGWTDRRVEAYGPLWLDPAAAVLHYAQEIFEGLKAYRHADGSVWAFRPEANAARFAASARRLALPELSEEDFLGSIDALVHTDMEWVPSSPGSSLYLRPYMFASEAFLGVRPSKEVQYLLIASPSGPYFTSGFSPVSIWVAEGYHRAGPGGTGAAKCGGNYAASLLPQQQAAEHGCAQVCFLDAATETYLEELGGMNMFLVTADGAVHTPELSGTILEGVTRRSILQLLADDGRQVQERAISLAEVKAGVADGTITEVFACGTAAVVTPIGTLKSTDFDLTVGDGTAGPITQDLYTHLTDVQFGRRPDDYDWMRRLV</sequence>
<comment type="pathway">
    <text evidence="4">Amino-acid biosynthesis; L-leucine biosynthesis; L-leucine from 3-methyl-2-oxobutanoate: step 4/4.</text>
</comment>